<accession>A0A9J6AFB4</accession>
<dbReference type="Proteomes" id="UP000824120">
    <property type="component" value="Chromosome 2"/>
</dbReference>
<sequence length="83" mass="10116">MRIKDEMNMVNVVEYPSEYQFTYKKAYVKFIWRIYLLLRLNVLLRELREEGFTSRSDRHHLRYAGSSRSSCELWLGGVEELFF</sequence>
<dbReference type="EMBL" id="JACXVP010000002">
    <property type="protein sequence ID" value="KAG5623067.1"/>
    <property type="molecule type" value="Genomic_DNA"/>
</dbReference>
<keyword evidence="2" id="KW-1185">Reference proteome</keyword>
<dbReference type="AlphaFoldDB" id="A0A9J6AFB4"/>
<proteinExistence type="predicted"/>
<gene>
    <name evidence="1" type="ORF">H5410_008285</name>
</gene>
<comment type="caution">
    <text evidence="1">The sequence shown here is derived from an EMBL/GenBank/DDBJ whole genome shotgun (WGS) entry which is preliminary data.</text>
</comment>
<evidence type="ECO:0000313" key="1">
    <source>
        <dbReference type="EMBL" id="KAG5623067.1"/>
    </source>
</evidence>
<reference evidence="1 2" key="1">
    <citation type="submission" date="2020-09" db="EMBL/GenBank/DDBJ databases">
        <title>De no assembly of potato wild relative species, Solanum commersonii.</title>
        <authorList>
            <person name="Cho K."/>
        </authorList>
    </citation>
    <scope>NUCLEOTIDE SEQUENCE [LARGE SCALE GENOMIC DNA]</scope>
    <source>
        <strain evidence="1">LZ3.2</strain>
        <tissue evidence="1">Leaf</tissue>
    </source>
</reference>
<organism evidence="1 2">
    <name type="scientific">Solanum commersonii</name>
    <name type="common">Commerson's wild potato</name>
    <name type="synonym">Commerson's nightshade</name>
    <dbReference type="NCBI Taxonomy" id="4109"/>
    <lineage>
        <taxon>Eukaryota</taxon>
        <taxon>Viridiplantae</taxon>
        <taxon>Streptophyta</taxon>
        <taxon>Embryophyta</taxon>
        <taxon>Tracheophyta</taxon>
        <taxon>Spermatophyta</taxon>
        <taxon>Magnoliopsida</taxon>
        <taxon>eudicotyledons</taxon>
        <taxon>Gunneridae</taxon>
        <taxon>Pentapetalae</taxon>
        <taxon>asterids</taxon>
        <taxon>lamiids</taxon>
        <taxon>Solanales</taxon>
        <taxon>Solanaceae</taxon>
        <taxon>Solanoideae</taxon>
        <taxon>Solaneae</taxon>
        <taxon>Solanum</taxon>
    </lineage>
</organism>
<name>A0A9J6AFB4_SOLCO</name>
<evidence type="ECO:0000313" key="2">
    <source>
        <dbReference type="Proteomes" id="UP000824120"/>
    </source>
</evidence>
<protein>
    <submittedName>
        <fullName evidence="1">Uncharacterized protein</fullName>
    </submittedName>
</protein>